<dbReference type="EMBL" id="CP012846">
    <property type="protein sequence ID" value="ARC54615.1"/>
    <property type="molecule type" value="Genomic_DNA"/>
</dbReference>
<dbReference type="InterPro" id="IPR002347">
    <property type="entry name" value="SDR_fam"/>
</dbReference>
<gene>
    <name evidence="3" type="ORF">AOE58_01090</name>
</gene>
<dbReference type="InterPro" id="IPR036291">
    <property type="entry name" value="NAD(P)-bd_dom_sf"/>
</dbReference>
<dbReference type="AlphaFoldDB" id="A0A1V0HP74"/>
<dbReference type="PANTHER" id="PTHR42901">
    <property type="entry name" value="ALCOHOL DEHYDROGENASE"/>
    <property type="match status" value="1"/>
</dbReference>
<reference evidence="3 4" key="1">
    <citation type="submission" date="2015-10" db="EMBL/GenBank/DDBJ databases">
        <title>Survey of human and primate louse endosymbionts.</title>
        <authorList>
            <person name="Boyd B.M."/>
        </authorList>
    </citation>
    <scope>NUCLEOTIDE SEQUENCE [LARGE SCALE GENOMIC DNA]</scope>
    <source>
        <strain evidence="3 4">HPNA</strain>
    </source>
</reference>
<accession>A0A1V0HP74</accession>
<evidence type="ECO:0000256" key="2">
    <source>
        <dbReference type="ARBA" id="ARBA00023002"/>
    </source>
</evidence>
<keyword evidence="2" id="KW-0560">Oxidoreductase</keyword>
<evidence type="ECO:0000313" key="3">
    <source>
        <dbReference type="EMBL" id="ARC54615.1"/>
    </source>
</evidence>
<dbReference type="Gene3D" id="3.40.50.720">
    <property type="entry name" value="NAD(P)-binding Rossmann-like Domain"/>
    <property type="match status" value="1"/>
</dbReference>
<dbReference type="NCBIfam" id="NF006509">
    <property type="entry name" value="PRK08945.1"/>
    <property type="match status" value="1"/>
</dbReference>
<dbReference type="PROSITE" id="PS00061">
    <property type="entry name" value="ADH_SHORT"/>
    <property type="match status" value="1"/>
</dbReference>
<comment type="similarity">
    <text evidence="1">Belongs to the short-chain dehydrogenases/reductases (SDR) family.</text>
</comment>
<organism evidence="3 4">
    <name type="scientific">Candidatus Riesia pthiripubis</name>
    <dbReference type="NCBI Taxonomy" id="428412"/>
    <lineage>
        <taxon>Bacteria</taxon>
        <taxon>Pseudomonadati</taxon>
        <taxon>Pseudomonadota</taxon>
        <taxon>Gammaproteobacteria</taxon>
        <taxon>Enterobacterales</taxon>
        <taxon>Enterobacteriaceae</taxon>
        <taxon>Candidatus Riesia</taxon>
    </lineage>
</organism>
<sequence length="251" mass="28829">MNKYRFPKKKILNKKTILVTGASDGIGKTASIYYARYGADLILLGRNLNKLQQIKTLILEKYFYRVKIQIFEIDLININESKCFYLVKSIKNNFSHINGILHNASILGESNPIINYSSVVWQNVFKVNIYATFLLTKFLLPLILESVNGSIILTSSNVVKKGKANFGAYTTSKFATEGFMKVLHEEYRHSSIRVNCINPGRVRTKMRITSFQNEKKKLFLPKEIMPVYLYLMSDESIKDSGKVFNCQELIK</sequence>
<dbReference type="STRING" id="428412.AOE58_01090"/>
<dbReference type="InterPro" id="IPR020904">
    <property type="entry name" value="Sc_DH/Rdtase_CS"/>
</dbReference>
<name>A0A1V0HP74_9ENTR</name>
<evidence type="ECO:0000313" key="4">
    <source>
        <dbReference type="Proteomes" id="UP000243729"/>
    </source>
</evidence>
<dbReference type="SUPFAM" id="SSF51735">
    <property type="entry name" value="NAD(P)-binding Rossmann-fold domains"/>
    <property type="match status" value="1"/>
</dbReference>
<dbReference type="GO" id="GO:0016491">
    <property type="term" value="F:oxidoreductase activity"/>
    <property type="evidence" value="ECO:0007669"/>
    <property type="project" value="UniProtKB-KW"/>
</dbReference>
<evidence type="ECO:0000256" key="1">
    <source>
        <dbReference type="ARBA" id="ARBA00006484"/>
    </source>
</evidence>
<keyword evidence="4" id="KW-1185">Reference proteome</keyword>
<dbReference type="PANTHER" id="PTHR42901:SF1">
    <property type="entry name" value="ALCOHOL DEHYDROGENASE"/>
    <property type="match status" value="1"/>
</dbReference>
<evidence type="ECO:0008006" key="5">
    <source>
        <dbReference type="Google" id="ProtNLM"/>
    </source>
</evidence>
<protein>
    <recommendedName>
        <fullName evidence="5">YciK family oxidoreductase</fullName>
    </recommendedName>
</protein>
<dbReference type="Proteomes" id="UP000243729">
    <property type="component" value="Chromosome"/>
</dbReference>
<proteinExistence type="inferred from homology"/>
<dbReference type="Pfam" id="PF00106">
    <property type="entry name" value="adh_short"/>
    <property type="match status" value="1"/>
</dbReference>
<dbReference type="PRINTS" id="PR00081">
    <property type="entry name" value="GDHRDH"/>
</dbReference>